<feature type="domain" description="Tyr recombinase" evidence="4">
    <location>
        <begin position="213"/>
        <end position="423"/>
    </location>
</feature>
<dbReference type="Proteomes" id="UP000011859">
    <property type="component" value="Chromosome"/>
</dbReference>
<evidence type="ECO:0000256" key="2">
    <source>
        <dbReference type="ARBA" id="ARBA00023172"/>
    </source>
</evidence>
<evidence type="ECO:0000256" key="3">
    <source>
        <dbReference type="SAM" id="MobiDB-lite"/>
    </source>
</evidence>
<dbReference type="PROSITE" id="PS51898">
    <property type="entry name" value="TYR_RECOMBINASE"/>
    <property type="match status" value="1"/>
</dbReference>
<dbReference type="eggNOG" id="COG0582">
    <property type="taxonomic scope" value="Bacteria"/>
</dbReference>
<dbReference type="HOGENOM" id="CLU_047407_0_1_6"/>
<feature type="compositionally biased region" description="Basic and acidic residues" evidence="3">
    <location>
        <begin position="399"/>
        <end position="421"/>
    </location>
</feature>
<gene>
    <name evidence="5" type="ORF">R2APBS1_2027</name>
</gene>
<dbReference type="KEGG" id="rhd:R2APBS1_2027"/>
<keyword evidence="6" id="KW-1185">Reference proteome</keyword>
<keyword evidence="1" id="KW-0238">DNA-binding</keyword>
<dbReference type="PANTHER" id="PTHR34605">
    <property type="entry name" value="PHAGE_INTEGRASE DOMAIN-CONTAINING PROTEIN"/>
    <property type="match status" value="1"/>
</dbReference>
<dbReference type="STRING" id="666685.R2APBS1_2027"/>
<dbReference type="Gene3D" id="1.10.150.130">
    <property type="match status" value="1"/>
</dbReference>
<protein>
    <submittedName>
        <fullName evidence="5">Phage integrase family protein</fullName>
    </submittedName>
</protein>
<accession>M4NEC0</accession>
<dbReference type="InterPro" id="IPR002104">
    <property type="entry name" value="Integrase_catalytic"/>
</dbReference>
<dbReference type="SUPFAM" id="SSF47823">
    <property type="entry name" value="lambda integrase-like, N-terminal domain"/>
    <property type="match status" value="1"/>
</dbReference>
<feature type="compositionally biased region" description="Basic and acidic residues" evidence="3">
    <location>
        <begin position="1"/>
        <end position="23"/>
    </location>
</feature>
<proteinExistence type="predicted"/>
<dbReference type="InterPro" id="IPR010998">
    <property type="entry name" value="Integrase_recombinase_N"/>
</dbReference>
<evidence type="ECO:0000313" key="6">
    <source>
        <dbReference type="Proteomes" id="UP000011859"/>
    </source>
</evidence>
<feature type="region of interest" description="Disordered" evidence="3">
    <location>
        <begin position="395"/>
        <end position="437"/>
    </location>
</feature>
<sequence>MTEPPEPRRRGRPPEPRAPKEPRYPPLPWAAERAQLRARARHSPPIALLLGSPEQAAVPGGSDLVPRTVDQLRLELTADQVKATRADRDHRERFDYEVHAANSARGLASDWLNWLAFCLHFDRVVLPSAFDDVADFIDILIAAGRRKATLQHHLWSITHMNWRCHCPDPMDGKNAQLWWRDRVRRKLSGEQKQAKPFGFGAVEQATAWLRDPERPRPGRRAKAKDREVVDAAQRRRDLRDAALINTAYDLMMRSAELVSAEWDRITVEPNGSGTYRFGKTKTDQEGIGLIRYLRPETVQDLAAWRAVAGPSPFVFHAVREHDADHEPRPVPDAITDAADRERVRWPPLTTQEVGVIFRRAARLAGVSVAHLSGHSTRVGGAQDMVEAGATDAEVQQAGRWKDPRMPAKYAAHPEARRAGERRFRKLQRLRPAEDPDR</sequence>
<dbReference type="GO" id="GO:0015074">
    <property type="term" value="P:DNA integration"/>
    <property type="evidence" value="ECO:0007669"/>
    <property type="project" value="InterPro"/>
</dbReference>
<dbReference type="GO" id="GO:0003677">
    <property type="term" value="F:DNA binding"/>
    <property type="evidence" value="ECO:0007669"/>
    <property type="project" value="UniProtKB-KW"/>
</dbReference>
<dbReference type="InterPro" id="IPR011010">
    <property type="entry name" value="DNA_brk_join_enz"/>
</dbReference>
<dbReference type="InterPro" id="IPR052925">
    <property type="entry name" value="Phage_Integrase-like_Recomb"/>
</dbReference>
<reference evidence="5 6" key="1">
    <citation type="submission" date="2012-04" db="EMBL/GenBank/DDBJ databases">
        <title>Complete genome of Rhodanobacter sp. 2APBS1.</title>
        <authorList>
            <consortium name="US DOE Joint Genome Institute"/>
            <person name="Huntemann M."/>
            <person name="Wei C.-L."/>
            <person name="Han J."/>
            <person name="Detter J.C."/>
            <person name="Han C."/>
            <person name="Tapia R."/>
            <person name="Munk A.C.C."/>
            <person name="Chen A."/>
            <person name="Krypides N."/>
            <person name="Mavromatis K."/>
            <person name="Markowitz V."/>
            <person name="Szeto E."/>
            <person name="Ivanova N."/>
            <person name="Mikhailova N."/>
            <person name="Ovchinnikova G."/>
            <person name="Pagani I."/>
            <person name="Pati A."/>
            <person name="Goodwin L."/>
            <person name="Peters L."/>
            <person name="Pitluck S."/>
            <person name="Woyke T."/>
            <person name="Prakash O."/>
            <person name="Elkins J."/>
            <person name="Brown S."/>
            <person name="Palumbo A."/>
            <person name="Hemme C."/>
            <person name="Zhou J."/>
            <person name="Watson D."/>
            <person name="Jardine P."/>
            <person name="Kostka J."/>
            <person name="Green S."/>
        </authorList>
    </citation>
    <scope>NUCLEOTIDE SEQUENCE [LARGE SCALE GENOMIC DNA]</scope>
    <source>
        <strain evidence="5 6">2APBS1</strain>
    </source>
</reference>
<keyword evidence="2" id="KW-0233">DNA recombination</keyword>
<dbReference type="InterPro" id="IPR013762">
    <property type="entry name" value="Integrase-like_cat_sf"/>
</dbReference>
<name>M4NEC0_9GAMM</name>
<dbReference type="EMBL" id="CP003470">
    <property type="protein sequence ID" value="AGG89150.1"/>
    <property type="molecule type" value="Genomic_DNA"/>
</dbReference>
<dbReference type="PANTHER" id="PTHR34605:SF4">
    <property type="entry name" value="DNA ADENINE METHYLTRANSFERASE"/>
    <property type="match status" value="1"/>
</dbReference>
<organism evidence="5 6">
    <name type="scientific">Rhodanobacter denitrificans</name>
    <dbReference type="NCBI Taxonomy" id="666685"/>
    <lineage>
        <taxon>Bacteria</taxon>
        <taxon>Pseudomonadati</taxon>
        <taxon>Pseudomonadota</taxon>
        <taxon>Gammaproteobacteria</taxon>
        <taxon>Lysobacterales</taxon>
        <taxon>Rhodanobacteraceae</taxon>
        <taxon>Rhodanobacter</taxon>
    </lineage>
</organism>
<evidence type="ECO:0000259" key="4">
    <source>
        <dbReference type="PROSITE" id="PS51898"/>
    </source>
</evidence>
<evidence type="ECO:0000256" key="1">
    <source>
        <dbReference type="ARBA" id="ARBA00023125"/>
    </source>
</evidence>
<dbReference type="AlphaFoldDB" id="M4NEC0"/>
<evidence type="ECO:0000313" key="5">
    <source>
        <dbReference type="EMBL" id="AGG89150.1"/>
    </source>
</evidence>
<dbReference type="Gene3D" id="1.10.443.10">
    <property type="entry name" value="Intergrase catalytic core"/>
    <property type="match status" value="1"/>
</dbReference>
<dbReference type="GO" id="GO:0006310">
    <property type="term" value="P:DNA recombination"/>
    <property type="evidence" value="ECO:0007669"/>
    <property type="project" value="UniProtKB-KW"/>
</dbReference>
<dbReference type="SUPFAM" id="SSF56349">
    <property type="entry name" value="DNA breaking-rejoining enzymes"/>
    <property type="match status" value="1"/>
</dbReference>
<dbReference type="Pfam" id="PF00589">
    <property type="entry name" value="Phage_integrase"/>
    <property type="match status" value="1"/>
</dbReference>
<feature type="region of interest" description="Disordered" evidence="3">
    <location>
        <begin position="1"/>
        <end position="28"/>
    </location>
</feature>